<organism evidence="4 5">
    <name type="scientific">Vibrio spartinae</name>
    <dbReference type="NCBI Taxonomy" id="1918945"/>
    <lineage>
        <taxon>Bacteria</taxon>
        <taxon>Pseudomonadati</taxon>
        <taxon>Pseudomonadota</taxon>
        <taxon>Gammaproteobacteria</taxon>
        <taxon>Vibrionales</taxon>
        <taxon>Vibrionaceae</taxon>
        <taxon>Vibrio</taxon>
    </lineage>
</organism>
<dbReference type="PANTHER" id="PTHR24126:SF14">
    <property type="entry name" value="ANK_REP_REGION DOMAIN-CONTAINING PROTEIN"/>
    <property type="match status" value="1"/>
</dbReference>
<feature type="repeat" description="ANK" evidence="3">
    <location>
        <begin position="109"/>
        <end position="143"/>
    </location>
</feature>
<dbReference type="InterPro" id="IPR002110">
    <property type="entry name" value="Ankyrin_rpt"/>
</dbReference>
<name>A0A1N6M6Y4_9VIBR</name>
<dbReference type="EMBL" id="FSSB01000018">
    <property type="protein sequence ID" value="SIO95212.1"/>
    <property type="molecule type" value="Genomic_DNA"/>
</dbReference>
<dbReference type="RefSeq" id="WP_074373723.1">
    <property type="nucleotide sequence ID" value="NZ_AP024907.1"/>
</dbReference>
<feature type="repeat" description="ANK" evidence="3">
    <location>
        <begin position="37"/>
        <end position="73"/>
    </location>
</feature>
<dbReference type="Gene3D" id="1.25.40.20">
    <property type="entry name" value="Ankyrin repeat-containing domain"/>
    <property type="match status" value="1"/>
</dbReference>
<dbReference type="Pfam" id="PF12796">
    <property type="entry name" value="Ank_2"/>
    <property type="match status" value="1"/>
</dbReference>
<sequence>MNNVDNQPYSAIVRGDIETVKRSIANGKDIHRITANDKWTYLHYAFKSVTRKTPPVSIQYLIDQGLDVNAIDSYGYTPLIYAVRQRNVEGIRLLLENGADKMIEHQDADGISALRMAFDRMPIPYEVVKILLEYGANPDEKDDGCSVRELIHKIVGVDPKIIELVSHY</sequence>
<dbReference type="AlphaFoldDB" id="A0A1N6M6Y4"/>
<reference evidence="4 5" key="1">
    <citation type="submission" date="2016-12" db="EMBL/GenBank/DDBJ databases">
        <authorList>
            <person name="Song W.-J."/>
            <person name="Kurnit D.M."/>
        </authorList>
    </citation>
    <scope>NUCLEOTIDE SEQUENCE [LARGE SCALE GENOMIC DNA]</scope>
    <source>
        <strain evidence="4 5">CECT 9026</strain>
    </source>
</reference>
<dbReference type="PROSITE" id="PS50088">
    <property type="entry name" value="ANK_REPEAT"/>
    <property type="match status" value="3"/>
</dbReference>
<feature type="repeat" description="ANK" evidence="3">
    <location>
        <begin position="74"/>
        <end position="106"/>
    </location>
</feature>
<dbReference type="SMART" id="SM00248">
    <property type="entry name" value="ANK"/>
    <property type="match status" value="3"/>
</dbReference>
<evidence type="ECO:0000256" key="3">
    <source>
        <dbReference type="PROSITE-ProRule" id="PRU00023"/>
    </source>
</evidence>
<dbReference type="PANTHER" id="PTHR24126">
    <property type="entry name" value="ANKYRIN REPEAT, PH AND SEC7 DOMAIN CONTAINING PROTEIN SECG-RELATED"/>
    <property type="match status" value="1"/>
</dbReference>
<keyword evidence="1" id="KW-0677">Repeat</keyword>
<evidence type="ECO:0000313" key="5">
    <source>
        <dbReference type="Proteomes" id="UP000184774"/>
    </source>
</evidence>
<proteinExistence type="predicted"/>
<dbReference type="PROSITE" id="PS50297">
    <property type="entry name" value="ANK_REP_REGION"/>
    <property type="match status" value="2"/>
</dbReference>
<dbReference type="Pfam" id="PF00023">
    <property type="entry name" value="Ank"/>
    <property type="match status" value="1"/>
</dbReference>
<evidence type="ECO:0000256" key="1">
    <source>
        <dbReference type="ARBA" id="ARBA00022737"/>
    </source>
</evidence>
<dbReference type="Proteomes" id="UP000184774">
    <property type="component" value="Unassembled WGS sequence"/>
</dbReference>
<dbReference type="InterPro" id="IPR036770">
    <property type="entry name" value="Ankyrin_rpt-contain_sf"/>
</dbReference>
<evidence type="ECO:0000256" key="2">
    <source>
        <dbReference type="ARBA" id="ARBA00023043"/>
    </source>
</evidence>
<dbReference type="OrthoDB" id="6087427at2"/>
<keyword evidence="2 3" id="KW-0040">ANK repeat</keyword>
<dbReference type="SUPFAM" id="SSF48403">
    <property type="entry name" value="Ankyrin repeat"/>
    <property type="match status" value="1"/>
</dbReference>
<protein>
    <submittedName>
        <fullName evidence="4">Ankyrin repeats (3 copies)</fullName>
    </submittedName>
</protein>
<gene>
    <name evidence="4" type="ORF">VSP9026_02953</name>
</gene>
<accession>A0A1N6M6Y4</accession>
<evidence type="ECO:0000313" key="4">
    <source>
        <dbReference type="EMBL" id="SIO95212.1"/>
    </source>
</evidence>